<evidence type="ECO:0000256" key="1">
    <source>
        <dbReference type="SAM" id="Phobius"/>
    </source>
</evidence>
<dbReference type="EMBL" id="HBUF01559343">
    <property type="protein sequence ID" value="CAG6761514.1"/>
    <property type="molecule type" value="Transcribed_RNA"/>
</dbReference>
<dbReference type="AlphaFoldDB" id="A0A8D9A9W7"/>
<feature type="transmembrane region" description="Helical" evidence="1">
    <location>
        <begin position="6"/>
        <end position="27"/>
    </location>
</feature>
<keyword evidence="1" id="KW-1133">Transmembrane helix</keyword>
<keyword evidence="1" id="KW-0812">Transmembrane</keyword>
<sequence length="157" mass="18228">MWFCTWAWFWVCAWFWAFAWFWAWSWCSPSAVKVLIKLRHHCKHLINHKSSGTCKTKQSTNDATEMNVSSIVLKPKGFKPVFKVTYGLYEVIGHALALSLLICHLSKTCCDNWFGHLSKMCRDIHFGHLSKMCSEIISLAIFLKSVIISLAIFFYKV</sequence>
<reference evidence="2" key="1">
    <citation type="submission" date="2021-05" db="EMBL/GenBank/DDBJ databases">
        <authorList>
            <person name="Alioto T."/>
            <person name="Alioto T."/>
            <person name="Gomez Garrido J."/>
        </authorList>
    </citation>
    <scope>NUCLEOTIDE SEQUENCE</scope>
</reference>
<keyword evidence="1" id="KW-0472">Membrane</keyword>
<protein>
    <submittedName>
        <fullName evidence="2">Uncharacterized protein</fullName>
    </submittedName>
</protein>
<proteinExistence type="predicted"/>
<evidence type="ECO:0000313" key="2">
    <source>
        <dbReference type="EMBL" id="CAG6761514.1"/>
    </source>
</evidence>
<name>A0A8D9A9W7_9HEMI</name>
<feature type="transmembrane region" description="Helical" evidence="1">
    <location>
        <begin position="136"/>
        <end position="155"/>
    </location>
</feature>
<organism evidence="2">
    <name type="scientific">Cacopsylla melanoneura</name>
    <dbReference type="NCBI Taxonomy" id="428564"/>
    <lineage>
        <taxon>Eukaryota</taxon>
        <taxon>Metazoa</taxon>
        <taxon>Ecdysozoa</taxon>
        <taxon>Arthropoda</taxon>
        <taxon>Hexapoda</taxon>
        <taxon>Insecta</taxon>
        <taxon>Pterygota</taxon>
        <taxon>Neoptera</taxon>
        <taxon>Paraneoptera</taxon>
        <taxon>Hemiptera</taxon>
        <taxon>Sternorrhyncha</taxon>
        <taxon>Psylloidea</taxon>
        <taxon>Psyllidae</taxon>
        <taxon>Psyllinae</taxon>
        <taxon>Cacopsylla</taxon>
    </lineage>
</organism>
<accession>A0A8D9A9W7</accession>